<feature type="region of interest" description="Disordered" evidence="1">
    <location>
        <begin position="1"/>
        <end position="81"/>
    </location>
</feature>
<protein>
    <submittedName>
        <fullName evidence="2">Uncharacterized protein</fullName>
    </submittedName>
</protein>
<feature type="region of interest" description="Disordered" evidence="1">
    <location>
        <begin position="104"/>
        <end position="128"/>
    </location>
</feature>
<reference evidence="2" key="1">
    <citation type="submission" date="2023-10" db="EMBL/GenBank/DDBJ databases">
        <authorList>
            <person name="Chen Y."/>
            <person name="Shah S."/>
            <person name="Dougan E. K."/>
            <person name="Thang M."/>
            <person name="Chan C."/>
        </authorList>
    </citation>
    <scope>NUCLEOTIDE SEQUENCE [LARGE SCALE GENOMIC DNA]</scope>
</reference>
<dbReference type="Proteomes" id="UP001189429">
    <property type="component" value="Unassembled WGS sequence"/>
</dbReference>
<organism evidence="2 3">
    <name type="scientific">Prorocentrum cordatum</name>
    <dbReference type="NCBI Taxonomy" id="2364126"/>
    <lineage>
        <taxon>Eukaryota</taxon>
        <taxon>Sar</taxon>
        <taxon>Alveolata</taxon>
        <taxon>Dinophyceae</taxon>
        <taxon>Prorocentrales</taxon>
        <taxon>Prorocentraceae</taxon>
        <taxon>Prorocentrum</taxon>
    </lineage>
</organism>
<accession>A0ABN9RIL7</accession>
<proteinExistence type="predicted"/>
<comment type="caution">
    <text evidence="2">The sequence shown here is derived from an EMBL/GenBank/DDBJ whole genome shotgun (WGS) entry which is preliminary data.</text>
</comment>
<evidence type="ECO:0000256" key="1">
    <source>
        <dbReference type="SAM" id="MobiDB-lite"/>
    </source>
</evidence>
<gene>
    <name evidence="2" type="ORF">PCOR1329_LOCUS19475</name>
</gene>
<sequence length="128" mass="13545">MTHYDGCAGHGGAARQDTGLTAKGGLLRCMSKGRHDGETKEGEEEEEERGGGGKGRMRKPVALDGRDPCASLPGSPADAPSLGVHALQRRVLARASRQWGERVVFPSLPHPSKKEGAREGSTGYPKTQ</sequence>
<name>A0ABN9RIL7_9DINO</name>
<keyword evidence="3" id="KW-1185">Reference proteome</keyword>
<dbReference type="EMBL" id="CAUYUJ010006224">
    <property type="protein sequence ID" value="CAK0816540.1"/>
    <property type="molecule type" value="Genomic_DNA"/>
</dbReference>
<evidence type="ECO:0000313" key="3">
    <source>
        <dbReference type="Proteomes" id="UP001189429"/>
    </source>
</evidence>
<evidence type="ECO:0000313" key="2">
    <source>
        <dbReference type="EMBL" id="CAK0816540.1"/>
    </source>
</evidence>